<dbReference type="Pfam" id="PF01565">
    <property type="entry name" value="FAD_binding_4"/>
    <property type="match status" value="1"/>
</dbReference>
<dbReference type="InterPro" id="IPR016169">
    <property type="entry name" value="FAD-bd_PCMH_sub2"/>
</dbReference>
<dbReference type="EMBL" id="CAXAMM010039851">
    <property type="protein sequence ID" value="CAK9089492.1"/>
    <property type="molecule type" value="Genomic_DNA"/>
</dbReference>
<dbReference type="Gene3D" id="3.40.50.300">
    <property type="entry name" value="P-loop containing nucleotide triphosphate hydrolases"/>
    <property type="match status" value="2"/>
</dbReference>
<feature type="compositionally biased region" description="Basic and acidic residues" evidence="4">
    <location>
        <begin position="826"/>
        <end position="844"/>
    </location>
</feature>
<keyword evidence="6" id="KW-0132">Cell division</keyword>
<dbReference type="InterPro" id="IPR003593">
    <property type="entry name" value="AAA+_ATPase"/>
</dbReference>
<keyword evidence="2" id="KW-0547">Nucleotide-binding</keyword>
<evidence type="ECO:0000313" key="7">
    <source>
        <dbReference type="Proteomes" id="UP001642464"/>
    </source>
</evidence>
<reference evidence="6 7" key="1">
    <citation type="submission" date="2024-02" db="EMBL/GenBank/DDBJ databases">
        <authorList>
            <person name="Chen Y."/>
            <person name="Shah S."/>
            <person name="Dougan E. K."/>
            <person name="Thang M."/>
            <person name="Chan C."/>
        </authorList>
    </citation>
    <scope>NUCLEOTIDE SEQUENCE [LARGE SCALE GENOMIC DNA]</scope>
</reference>
<gene>
    <name evidence="6" type="ORF">SCF082_LOCUS42222</name>
</gene>
<evidence type="ECO:0000256" key="4">
    <source>
        <dbReference type="SAM" id="MobiDB-lite"/>
    </source>
</evidence>
<dbReference type="Proteomes" id="UP001642464">
    <property type="component" value="Unassembled WGS sequence"/>
</dbReference>
<feature type="compositionally biased region" description="Basic and acidic residues" evidence="4">
    <location>
        <begin position="870"/>
        <end position="884"/>
    </location>
</feature>
<dbReference type="InterPro" id="IPR054472">
    <property type="entry name" value="WHD"/>
</dbReference>
<dbReference type="SUPFAM" id="SSF52540">
    <property type="entry name" value="P-loop containing nucleoside triphosphate hydrolases"/>
    <property type="match status" value="2"/>
</dbReference>
<feature type="compositionally biased region" description="Acidic residues" evidence="4">
    <location>
        <begin position="855"/>
        <end position="866"/>
    </location>
</feature>
<accession>A0ABP0QMR4</accession>
<dbReference type="PROSITE" id="PS51387">
    <property type="entry name" value="FAD_PCMH"/>
    <property type="match status" value="1"/>
</dbReference>
<feature type="region of interest" description="Disordered" evidence="4">
    <location>
        <begin position="927"/>
        <end position="972"/>
    </location>
</feature>
<evidence type="ECO:0000256" key="3">
    <source>
        <dbReference type="ARBA" id="ARBA00022840"/>
    </source>
</evidence>
<dbReference type="Pfam" id="PF00004">
    <property type="entry name" value="AAA"/>
    <property type="match status" value="2"/>
</dbReference>
<evidence type="ECO:0000256" key="2">
    <source>
        <dbReference type="ARBA" id="ARBA00022741"/>
    </source>
</evidence>
<organism evidence="6 7">
    <name type="scientific">Durusdinium trenchii</name>
    <dbReference type="NCBI Taxonomy" id="1381693"/>
    <lineage>
        <taxon>Eukaryota</taxon>
        <taxon>Sar</taxon>
        <taxon>Alveolata</taxon>
        <taxon>Dinophyceae</taxon>
        <taxon>Suessiales</taxon>
        <taxon>Symbiodiniaceae</taxon>
        <taxon>Durusdinium</taxon>
    </lineage>
</organism>
<dbReference type="GO" id="GO:0051301">
    <property type="term" value="P:cell division"/>
    <property type="evidence" value="ECO:0007669"/>
    <property type="project" value="UniProtKB-KW"/>
</dbReference>
<protein>
    <submittedName>
        <fullName evidence="6">Cell division cycle protein 48 homolog AF_1297</fullName>
    </submittedName>
</protein>
<evidence type="ECO:0000313" key="6">
    <source>
        <dbReference type="EMBL" id="CAK9089492.1"/>
    </source>
</evidence>
<dbReference type="Gene3D" id="3.30.465.10">
    <property type="match status" value="1"/>
</dbReference>
<name>A0ABP0QMR4_9DINO</name>
<evidence type="ECO:0000259" key="5">
    <source>
        <dbReference type="PROSITE" id="PS51387"/>
    </source>
</evidence>
<dbReference type="InterPro" id="IPR036318">
    <property type="entry name" value="FAD-bd_PCMH-like_sf"/>
</dbReference>
<proteinExistence type="inferred from homology"/>
<dbReference type="SUPFAM" id="SSF56176">
    <property type="entry name" value="FAD-binding/transporter-associated domain-like"/>
    <property type="match status" value="1"/>
</dbReference>
<dbReference type="InterPro" id="IPR006094">
    <property type="entry name" value="Oxid_FAD_bind_N"/>
</dbReference>
<dbReference type="Gene3D" id="1.10.8.60">
    <property type="match status" value="1"/>
</dbReference>
<evidence type="ECO:0000256" key="1">
    <source>
        <dbReference type="ARBA" id="ARBA00006914"/>
    </source>
</evidence>
<dbReference type="PANTHER" id="PTHR23073">
    <property type="entry name" value="26S PROTEASOME REGULATORY SUBUNIT"/>
    <property type="match status" value="1"/>
</dbReference>
<comment type="caution">
    <text evidence="6">The sequence shown here is derived from an EMBL/GenBank/DDBJ whole genome shotgun (WGS) entry which is preliminary data.</text>
</comment>
<keyword evidence="7" id="KW-1185">Reference proteome</keyword>
<dbReference type="SMART" id="SM00382">
    <property type="entry name" value="AAA"/>
    <property type="match status" value="2"/>
</dbReference>
<keyword evidence="6" id="KW-0131">Cell cycle</keyword>
<feature type="domain" description="FAD-binding PCMH-type" evidence="5">
    <location>
        <begin position="159"/>
        <end position="341"/>
    </location>
</feature>
<dbReference type="InterPro" id="IPR050221">
    <property type="entry name" value="26S_Proteasome_ATPase"/>
</dbReference>
<sequence>MFEDLFDDQELCDPKLPFPSDAIFVNFLAAKVLCANKLRETLQIISRTALEVAVLQARNLLSRLRAALRHSAPAMSKWNNYEAQGLRPVGASSPMASLTGVYHPGAACFTQRRPAWRFRADQSAENARWQGRGMELDGEPLGAAGWNAQWAQCVAAGGLGVKHDGVEDYQNCVAEVQDQLHQLRLKSRPFTLDQAQNAASLYGAGRMEYQREHASLDIRKLCGVISFDEDMSSGTALVNVGAKTDFKSLTRFLLKRGFIPPVVPEVDTVTVGGAISGLVMESSSFRYGFLHNAVKSMDVLLPNGTVVPCSRQRNMELFRAIPHSYGTLGYVLSATLTAVAAQQELQVTVLEFPSIEQAVEKISDMSRSRSVDFVDGIIYSQDRALAIFASMQPPEALEALDTVVMPDDGRFIDVLGQKLRESEEAGRRKIAFKMSTFDYLYRWDCDIFWSTRRVDALGQPEVRRILGRGFLRSKILWAVGSRVRDAKEWVSQAMWQLLGDRGAAFGFRPPTERIIQDLGVRFDQVPSFAKGLEAHGELPFWMCPVRVVPGEQPLFPLPDVPHIMDVACFGAVPCGDEELYHNKGIDRLLEEFDGQKAFYSDVTFSREYLYKKYNGAEYDQLKAKLDPDGVLPHLYDKVLAVPAPSTRTLRMGLQDCGAWLLSLEARKVQAAEAEGSAVFAPRFTRVVRRLELSEKEVRAFEHILVLQCLPEKLRELKGCMELTAYAKLNPSEFVHFASKSRAHLKQGIITEVSLGYAADPDRHLEDEPLGHAFFSPESVKALTGAELSPTERLKVDEGALAEVLREEGKDELEVSQGEPVTTAQKRPNEIEVESNKKLKVDPELSQKPPPAEAVPPEEEDHPEDLFDIISSERLRDEERAREAEEKDEDVQEEVGKLTAYKTDLEYLVDAVELVSRKGRLYQVKQKLEEKKSSIDEDEQEDTYPSYPEPPWPRRSDAGRERRKARELEGQVKQLNRKMQERMRLTKLSPSAWIPRLERILSSRQMNEFEKEVVILLVGLILLPHRFLQRGAGMYHCRGEPIDVATVLALLSPDLASQIANRKSFYKDSVLVRDHIIHVSTKGVHGDLSSCPVEIDRRMVDFIVGLDSEVHQLVDGSHLYLPQTKMESVVLPEETKTLITKTVQSLSLFKKSKQQFKLDETISSSGLVMLFYGDSGTGKTMTANAIANLLGKKLLLINFPSLGGEQAAGFIRMIFRESKINDAVLFFDECESIFESRDKSNQRDVNMLLTELERHDGMIILATNRPFDLDEAMHRRITLAIEFQKPDHVLRKHIWSSLIPAALPLSGDVDLSALAMRYELSGGFIKNAILTALSIACSRAQETNQSGKPDICITQDDLARGAQLQLRGRLAMRSFERRIVPRSGLEVLVCGQSLRKKLQEVIDFEKSKTVLYGQWGFGGRTAFSGGQPEIGSCVLFYGPPGTGKSLAAQAIGFEVGRALKVVNSANIVDKYVGETGKNIEKVFAEARSMEAILVFDEAEGLFGRRNAEAASSVDKHSNLDSGLLLYWLEHYPGLCILTTNARDAIDSAFFRRFRFMVEFPPPDRATRAQLWDASLPKLAPRSSDVDVQSLASEFEKFSGGDIQNAVIRAASRAALRPEEGGKRCICMADLREAARTERSKADESLQRLYV</sequence>
<comment type="similarity">
    <text evidence="1">Belongs to the AAA ATPase family.</text>
</comment>
<dbReference type="InterPro" id="IPR016166">
    <property type="entry name" value="FAD-bd_PCMH"/>
</dbReference>
<dbReference type="Pfam" id="PF22977">
    <property type="entry name" value="WHD"/>
    <property type="match status" value="1"/>
</dbReference>
<dbReference type="InterPro" id="IPR027417">
    <property type="entry name" value="P-loop_NTPase"/>
</dbReference>
<feature type="region of interest" description="Disordered" evidence="4">
    <location>
        <begin position="807"/>
        <end position="894"/>
    </location>
</feature>
<keyword evidence="3" id="KW-0067">ATP-binding</keyword>
<dbReference type="InterPro" id="IPR003959">
    <property type="entry name" value="ATPase_AAA_core"/>
</dbReference>
<dbReference type="CDD" id="cd19481">
    <property type="entry name" value="RecA-like_protease"/>
    <property type="match status" value="2"/>
</dbReference>
<feature type="compositionally biased region" description="Basic and acidic residues" evidence="4">
    <location>
        <begin position="951"/>
        <end position="969"/>
    </location>
</feature>